<dbReference type="PRINTS" id="PR00503">
    <property type="entry name" value="BROMODOMAIN"/>
</dbReference>
<feature type="region of interest" description="Disordered" evidence="10">
    <location>
        <begin position="660"/>
        <end position="737"/>
    </location>
</feature>
<dbReference type="PROSITE" id="PS50048">
    <property type="entry name" value="ZN2_CY6_FUNGAL_2"/>
    <property type="match status" value="1"/>
</dbReference>
<dbReference type="GO" id="GO:0000981">
    <property type="term" value="F:DNA-binding transcription factor activity, RNA polymerase II-specific"/>
    <property type="evidence" value="ECO:0007669"/>
    <property type="project" value="InterPro"/>
</dbReference>
<protein>
    <submittedName>
        <fullName evidence="14">Bromodomain-containing protein</fullName>
    </submittedName>
</protein>
<feature type="compositionally biased region" description="Pro residues" evidence="10">
    <location>
        <begin position="1063"/>
        <end position="1074"/>
    </location>
</feature>
<dbReference type="FunFam" id="1.20.920.10:FF:000048">
    <property type="entry name" value="RSC complex subunit (RSC1), putative"/>
    <property type="match status" value="1"/>
</dbReference>
<evidence type="ECO:0000313" key="14">
    <source>
        <dbReference type="EMBL" id="KAH0220568.1"/>
    </source>
</evidence>
<organism evidence="14 15">
    <name type="scientific">Aureobasidium melanogenum</name>
    <name type="common">Aureobasidium pullulans var. melanogenum</name>
    <dbReference type="NCBI Taxonomy" id="46634"/>
    <lineage>
        <taxon>Eukaryota</taxon>
        <taxon>Fungi</taxon>
        <taxon>Dikarya</taxon>
        <taxon>Ascomycota</taxon>
        <taxon>Pezizomycotina</taxon>
        <taxon>Dothideomycetes</taxon>
        <taxon>Dothideomycetidae</taxon>
        <taxon>Dothideales</taxon>
        <taxon>Saccotheciaceae</taxon>
        <taxon>Aureobasidium</taxon>
    </lineage>
</organism>
<dbReference type="PANTHER" id="PTHR16062">
    <property type="entry name" value="SWI/SNF-RELATED"/>
    <property type="match status" value="1"/>
</dbReference>
<feature type="domain" description="Bromo" evidence="11">
    <location>
        <begin position="559"/>
        <end position="629"/>
    </location>
</feature>
<dbReference type="SMART" id="SM00066">
    <property type="entry name" value="GAL4"/>
    <property type="match status" value="1"/>
</dbReference>
<evidence type="ECO:0000256" key="8">
    <source>
        <dbReference type="ARBA" id="ARBA00023242"/>
    </source>
</evidence>
<evidence type="ECO:0000256" key="10">
    <source>
        <dbReference type="SAM" id="MobiDB-lite"/>
    </source>
</evidence>
<dbReference type="PROSITE" id="PS50014">
    <property type="entry name" value="BROMODOMAIN_2"/>
    <property type="match status" value="2"/>
</dbReference>
<reference evidence="14" key="1">
    <citation type="journal article" date="2021" name="J Fungi (Basel)">
        <title>Virulence traits and population genomics of the black yeast Aureobasidium melanogenum.</title>
        <authorList>
            <person name="Cernosa A."/>
            <person name="Sun X."/>
            <person name="Gostincar C."/>
            <person name="Fang C."/>
            <person name="Gunde-Cimerman N."/>
            <person name="Song Z."/>
        </authorList>
    </citation>
    <scope>NUCLEOTIDE SEQUENCE</scope>
    <source>
        <strain evidence="14">EXF-8016</strain>
    </source>
</reference>
<dbReference type="Proteomes" id="UP000767238">
    <property type="component" value="Unassembled WGS sequence"/>
</dbReference>
<dbReference type="Pfam" id="PF01426">
    <property type="entry name" value="BAH"/>
    <property type="match status" value="1"/>
</dbReference>
<dbReference type="CDD" id="cd12148">
    <property type="entry name" value="fungal_TF_MHR"/>
    <property type="match status" value="1"/>
</dbReference>
<evidence type="ECO:0000256" key="6">
    <source>
        <dbReference type="ARBA" id="ARBA00023117"/>
    </source>
</evidence>
<dbReference type="CDD" id="cd00067">
    <property type="entry name" value="GAL4"/>
    <property type="match status" value="1"/>
</dbReference>
<dbReference type="GO" id="GO:0006368">
    <property type="term" value="P:transcription elongation by RNA polymerase II"/>
    <property type="evidence" value="ECO:0007669"/>
    <property type="project" value="TreeGrafter"/>
</dbReference>
<dbReference type="GO" id="GO:0008270">
    <property type="term" value="F:zinc ion binding"/>
    <property type="evidence" value="ECO:0007669"/>
    <property type="project" value="InterPro"/>
</dbReference>
<keyword evidence="8" id="KW-0539">Nucleus</keyword>
<dbReference type="InterPro" id="IPR001487">
    <property type="entry name" value="Bromodomain"/>
</dbReference>
<dbReference type="InterPro" id="IPR001025">
    <property type="entry name" value="BAH_dom"/>
</dbReference>
<dbReference type="GO" id="GO:0003682">
    <property type="term" value="F:chromatin binding"/>
    <property type="evidence" value="ECO:0007669"/>
    <property type="project" value="InterPro"/>
</dbReference>
<proteinExistence type="predicted"/>
<dbReference type="SUPFAM" id="SSF57701">
    <property type="entry name" value="Zn2/Cys6 DNA-binding domain"/>
    <property type="match status" value="1"/>
</dbReference>
<dbReference type="InterPro" id="IPR043151">
    <property type="entry name" value="BAH_sf"/>
</dbReference>
<dbReference type="SMART" id="SM00297">
    <property type="entry name" value="BROMO"/>
    <property type="match status" value="2"/>
</dbReference>
<dbReference type="Gene3D" id="4.10.240.10">
    <property type="entry name" value="Zn(2)-C6 fungal-type DNA-binding domain"/>
    <property type="match status" value="1"/>
</dbReference>
<evidence type="ECO:0000256" key="9">
    <source>
        <dbReference type="PROSITE-ProRule" id="PRU00035"/>
    </source>
</evidence>
<evidence type="ECO:0000256" key="5">
    <source>
        <dbReference type="ARBA" id="ARBA00023015"/>
    </source>
</evidence>
<keyword evidence="2" id="KW-0479">Metal-binding</keyword>
<dbReference type="InterPro" id="IPR007219">
    <property type="entry name" value="XnlR_reg_dom"/>
</dbReference>
<dbReference type="InterPro" id="IPR001138">
    <property type="entry name" value="Zn2Cys6_DnaBD"/>
</dbReference>
<reference evidence="14" key="2">
    <citation type="submission" date="2021-08" db="EMBL/GenBank/DDBJ databases">
        <authorList>
            <person name="Gostincar C."/>
            <person name="Sun X."/>
            <person name="Song Z."/>
            <person name="Gunde-Cimerman N."/>
        </authorList>
    </citation>
    <scope>NUCLEOTIDE SEQUENCE</scope>
    <source>
        <strain evidence="14">EXF-8016</strain>
    </source>
</reference>
<dbReference type="SMART" id="SM00439">
    <property type="entry name" value="BAH"/>
    <property type="match status" value="1"/>
</dbReference>
<name>A0A9P8GF16_AURME</name>
<dbReference type="PANTHER" id="PTHR16062:SF21">
    <property type="entry name" value="CHROMATIN STRUCTURE-REMODELING COMPLEX SUBUNIT RSC1-RELATED"/>
    <property type="match status" value="1"/>
</dbReference>
<dbReference type="CDD" id="cd04369">
    <property type="entry name" value="Bromodomain"/>
    <property type="match status" value="1"/>
</dbReference>
<keyword evidence="5" id="KW-0805">Transcription regulation</keyword>
<dbReference type="Pfam" id="PF04082">
    <property type="entry name" value="Fungal_trans"/>
    <property type="match status" value="1"/>
</dbReference>
<evidence type="ECO:0000256" key="7">
    <source>
        <dbReference type="ARBA" id="ARBA00023163"/>
    </source>
</evidence>
<dbReference type="PROSITE" id="PS51038">
    <property type="entry name" value="BAH"/>
    <property type="match status" value="1"/>
</dbReference>
<dbReference type="Pfam" id="PF00172">
    <property type="entry name" value="Zn_clus"/>
    <property type="match status" value="1"/>
</dbReference>
<feature type="compositionally biased region" description="Low complexity" evidence="10">
    <location>
        <begin position="1075"/>
        <end position="1087"/>
    </location>
</feature>
<evidence type="ECO:0000256" key="3">
    <source>
        <dbReference type="ARBA" id="ARBA00022737"/>
    </source>
</evidence>
<feature type="compositionally biased region" description="Polar residues" evidence="10">
    <location>
        <begin position="1099"/>
        <end position="1116"/>
    </location>
</feature>
<evidence type="ECO:0000259" key="12">
    <source>
        <dbReference type="PROSITE" id="PS50048"/>
    </source>
</evidence>
<feature type="domain" description="BAH" evidence="13">
    <location>
        <begin position="868"/>
        <end position="987"/>
    </location>
</feature>
<comment type="subcellular location">
    <subcellularLocation>
        <location evidence="1">Nucleus</location>
    </subcellularLocation>
</comment>
<dbReference type="GO" id="GO:0006338">
    <property type="term" value="P:chromatin remodeling"/>
    <property type="evidence" value="ECO:0007669"/>
    <property type="project" value="InterPro"/>
</dbReference>
<accession>A0A9P8GF16</accession>
<dbReference type="InterPro" id="IPR036864">
    <property type="entry name" value="Zn2-C6_fun-type_DNA-bd_sf"/>
</dbReference>
<feature type="region of interest" description="Disordered" evidence="10">
    <location>
        <begin position="1028"/>
        <end position="1200"/>
    </location>
</feature>
<dbReference type="Pfam" id="PF00439">
    <property type="entry name" value="Bromodomain"/>
    <property type="match status" value="2"/>
</dbReference>
<dbReference type="GO" id="GO:0016586">
    <property type="term" value="C:RSC-type complex"/>
    <property type="evidence" value="ECO:0007669"/>
    <property type="project" value="InterPro"/>
</dbReference>
<gene>
    <name evidence="14" type="ORF">KCV03_g5541</name>
</gene>
<feature type="domain" description="Bromo" evidence="11">
    <location>
        <begin position="763"/>
        <end position="825"/>
    </location>
</feature>
<dbReference type="GO" id="GO:0003677">
    <property type="term" value="F:DNA binding"/>
    <property type="evidence" value="ECO:0007669"/>
    <property type="project" value="InterPro"/>
</dbReference>
<feature type="domain" description="Zn(2)-C6 fungal-type" evidence="12">
    <location>
        <begin position="26"/>
        <end position="55"/>
    </location>
</feature>
<sequence>MLEGLEEYAEKADKAEKAKRQRWPRPCSICQSRKVKCDRGTPCTNCQRRGEEHLCIPEVERPNGLKRKRKAAVRNVSVGNIAVEDSVLVITAPDPPSEPIELTRSAFEIEKDQPQHSFESFDQVCANALSKTQMHLRPQPRWNQLVLPNSKTSTALVAHDKIWNSWVHNALHYARFEKEHETFLIMRQSGKPITSMESSWLALYFAVLAASLLSMSEKQAETMELPIADHPTLFRRWYDAALFCLDEAEYMRKPSVRTVQTIAVLGICFDNVGDHDLRQTMWAVAIRIALRLNLNHPEKMAAPLPMPVEQCIRLWWTIAIHDLVPVPGYIPLVTEHETRCSLPGSISDTDDLTVERDGSTISSNRYQAFMARAAIVYNNFHSSFQERTMTKSELVRQADERLRQLTARLPDHLTPNGSIRNATITKLEADHPWIHLQRVNVTRTYLTYRLSIYSTLEPNWRSHPGEFNWAKSICLQTAFDITTIDTTWDMPKSYRRHWHSKQEASFSGLRTMASEAAMSQDNTPVPSTEGATQGQTMSEAELDQMQSILDFVYDYRTPDGHDPSKVFHRKVNKRALPHYYEIIKDPMAMSTIKAKINNKEYKNWSEFVRDWAQIVHNAQVFNRADAGAYQDALTLRDVVTTELKKLVDLKIISEEVSQFPYLGEIPPQDDVPPEEEDDDEDEDDEEDDDIGGDDSDDDGGKRKRKRGRPSKRDRDLDKDDDPETRKKRGRPPKVLTPVEARIQAVLKGIRKPKGAGGLKITSFERLPDKAVMPEYYAEIREPMAFDVLKRKLKRKKYQSLEQFMKDVDLMFDNAKSYNQDESQIYKDAVELQAEAHRLADEERNKPDTDYVMDEGRIPLPNGILYNGELYKVGDWVHVQNANDLTKPIPCQIYRTWQDPQGGQWVNVCWYYRPEQTVHRFDKHFLENEVVKTGQYRDHRVDEIVGRCFIMFTTRYYKGRPRRQPADVDIYVCEARYNEEKFKFNKIKTWASCLPDEVRDRDYEMDLFDMPRKMRKIPSPIAYLLKDTDKETDDMPKPEWGAENAPPKIGAVHRRPRDPRDSPPPEPTPSPPPQPAIAQAQARQSQSSHMSPSIPAATMQAYSPMQSQMTPMQTAAQSVRPMQPMTRPSHTPAPVQPYTQNHSASPAPMPSLQRASSGQFNPATPQHMTAMPLPRTASHPSTFQPQAPAIPPAPSASQSRLSYRDPVPIEVWTLPDAANASIPPEIRDMYQTDDQGRILFFSAPPVQLAEEANDPNKNLGHSLHYMAEKSRRTQEIVARRKAYEEGKAARAAQKKRQREIDEEMRSADYETQKVRALAILNTHLTRSTAWELKAMYGEQDWKDGMEAMLGNLEEQQKLAIQRKVVMEKNAAQRAAELVSLKSNGVLFDNVENGPF</sequence>
<keyword evidence="6 9" id="KW-0103">Bromodomain</keyword>
<evidence type="ECO:0000259" key="13">
    <source>
        <dbReference type="PROSITE" id="PS51038"/>
    </source>
</evidence>
<evidence type="ECO:0000313" key="15">
    <source>
        <dbReference type="Proteomes" id="UP000767238"/>
    </source>
</evidence>
<dbReference type="InterPro" id="IPR037382">
    <property type="entry name" value="Rsc/polybromo"/>
</dbReference>
<feature type="non-terminal residue" evidence="14">
    <location>
        <position position="1394"/>
    </location>
</feature>
<keyword evidence="7" id="KW-0804">Transcription</keyword>
<keyword evidence="4" id="KW-0156">Chromatin regulator</keyword>
<dbReference type="InterPro" id="IPR036427">
    <property type="entry name" value="Bromodomain-like_sf"/>
</dbReference>
<evidence type="ECO:0000256" key="4">
    <source>
        <dbReference type="ARBA" id="ARBA00022853"/>
    </source>
</evidence>
<dbReference type="CDD" id="cd04717">
    <property type="entry name" value="BAH_polybromo"/>
    <property type="match status" value="1"/>
</dbReference>
<feature type="compositionally biased region" description="Polar residues" evidence="10">
    <location>
        <begin position="1152"/>
        <end position="1166"/>
    </location>
</feature>
<evidence type="ECO:0000256" key="2">
    <source>
        <dbReference type="ARBA" id="ARBA00022723"/>
    </source>
</evidence>
<evidence type="ECO:0000256" key="1">
    <source>
        <dbReference type="ARBA" id="ARBA00004123"/>
    </source>
</evidence>
<keyword evidence="3" id="KW-0677">Repeat</keyword>
<feature type="compositionally biased region" description="Acidic residues" evidence="10">
    <location>
        <begin position="671"/>
        <end position="697"/>
    </location>
</feature>
<dbReference type="FunFam" id="2.30.30.490:FF:000015">
    <property type="entry name" value="Chromatin structure-remodeling complex subunit RSC1"/>
    <property type="match status" value="1"/>
</dbReference>
<dbReference type="SUPFAM" id="SSF47370">
    <property type="entry name" value="Bromodomain"/>
    <property type="match status" value="2"/>
</dbReference>
<comment type="caution">
    <text evidence="14">The sequence shown here is derived from an EMBL/GenBank/DDBJ whole genome shotgun (WGS) entry which is preliminary data.</text>
</comment>
<evidence type="ECO:0000259" key="11">
    <source>
        <dbReference type="PROSITE" id="PS50014"/>
    </source>
</evidence>
<dbReference type="Gene3D" id="1.20.920.10">
    <property type="entry name" value="Bromodomain-like"/>
    <property type="match status" value="2"/>
</dbReference>
<dbReference type="OrthoDB" id="1742084at2759"/>
<dbReference type="Gene3D" id="2.30.30.490">
    <property type="match status" value="1"/>
</dbReference>
<dbReference type="EMBL" id="JAHFYH010000037">
    <property type="protein sequence ID" value="KAH0220568.1"/>
    <property type="molecule type" value="Genomic_DNA"/>
</dbReference>